<dbReference type="AlphaFoldDB" id="G5BN56"/>
<accession>G5BN56</accession>
<evidence type="ECO:0000313" key="3">
    <source>
        <dbReference type="Proteomes" id="UP000006813"/>
    </source>
</evidence>
<feature type="region of interest" description="Disordered" evidence="1">
    <location>
        <begin position="158"/>
        <end position="187"/>
    </location>
</feature>
<feature type="compositionally biased region" description="Basic and acidic residues" evidence="1">
    <location>
        <begin position="165"/>
        <end position="180"/>
    </location>
</feature>
<dbReference type="Proteomes" id="UP000006813">
    <property type="component" value="Unassembled WGS sequence"/>
</dbReference>
<protein>
    <submittedName>
        <fullName evidence="2">Uncharacterized protein</fullName>
    </submittedName>
</protein>
<dbReference type="InParanoid" id="G5BN56"/>
<gene>
    <name evidence="2" type="ORF">GW7_13047</name>
</gene>
<reference evidence="2 3" key="1">
    <citation type="journal article" date="2011" name="Nature">
        <title>Genome sequencing reveals insights into physiology and longevity of the naked mole rat.</title>
        <authorList>
            <person name="Kim E.B."/>
            <person name="Fang X."/>
            <person name="Fushan A.A."/>
            <person name="Huang Z."/>
            <person name="Lobanov A.V."/>
            <person name="Han L."/>
            <person name="Marino S.M."/>
            <person name="Sun X."/>
            <person name="Turanov A.A."/>
            <person name="Yang P."/>
            <person name="Yim S.H."/>
            <person name="Zhao X."/>
            <person name="Kasaikina M.V."/>
            <person name="Stoletzki N."/>
            <person name="Peng C."/>
            <person name="Polak P."/>
            <person name="Xiong Z."/>
            <person name="Kiezun A."/>
            <person name="Zhu Y."/>
            <person name="Chen Y."/>
            <person name="Kryukov G.V."/>
            <person name="Zhang Q."/>
            <person name="Peshkin L."/>
            <person name="Yang L."/>
            <person name="Bronson R.T."/>
            <person name="Buffenstein R."/>
            <person name="Wang B."/>
            <person name="Han C."/>
            <person name="Li Q."/>
            <person name="Chen L."/>
            <person name="Zhao W."/>
            <person name="Sunyaev S.R."/>
            <person name="Park T.J."/>
            <person name="Zhang G."/>
            <person name="Wang J."/>
            <person name="Gladyshev V.N."/>
        </authorList>
    </citation>
    <scope>NUCLEOTIDE SEQUENCE [LARGE SCALE GENOMIC DNA]</scope>
</reference>
<name>G5BN56_HETGA</name>
<sequence>MSKRKRSNQSLPLRAQTRVTIWADSGKESSEGQSLKIPGFPWSQDAQSWILPCPSPGCQPVGGASPGSSLVGGKGPTEDWFADETAPASQGPELSRRVELPRDGRPHSPHTISNRTISSVATKTSRVSPTLCHILAASGRGQHAGFSCGWRGPGAAWAAGAPRQRPPEVARRREVHHDRSPTLLLSGADGAGRPYPLIVLGSRGRGARRPRRWPDALPWRTLCV</sequence>
<proteinExistence type="predicted"/>
<feature type="region of interest" description="Disordered" evidence="1">
    <location>
        <begin position="83"/>
        <end position="113"/>
    </location>
</feature>
<evidence type="ECO:0000313" key="2">
    <source>
        <dbReference type="EMBL" id="EHB10717.1"/>
    </source>
</evidence>
<organism evidence="2 3">
    <name type="scientific">Heterocephalus glaber</name>
    <name type="common">Naked mole rat</name>
    <dbReference type="NCBI Taxonomy" id="10181"/>
    <lineage>
        <taxon>Eukaryota</taxon>
        <taxon>Metazoa</taxon>
        <taxon>Chordata</taxon>
        <taxon>Craniata</taxon>
        <taxon>Vertebrata</taxon>
        <taxon>Euteleostomi</taxon>
        <taxon>Mammalia</taxon>
        <taxon>Eutheria</taxon>
        <taxon>Euarchontoglires</taxon>
        <taxon>Glires</taxon>
        <taxon>Rodentia</taxon>
        <taxon>Hystricomorpha</taxon>
        <taxon>Bathyergidae</taxon>
        <taxon>Heterocephalus</taxon>
    </lineage>
</organism>
<feature type="compositionally biased region" description="Basic and acidic residues" evidence="1">
    <location>
        <begin position="94"/>
        <end position="106"/>
    </location>
</feature>
<dbReference type="EMBL" id="JH171122">
    <property type="protein sequence ID" value="EHB10717.1"/>
    <property type="molecule type" value="Genomic_DNA"/>
</dbReference>
<evidence type="ECO:0000256" key="1">
    <source>
        <dbReference type="SAM" id="MobiDB-lite"/>
    </source>
</evidence>